<dbReference type="PANTHER" id="PTHR39966">
    <property type="entry name" value="BLL2471 PROTEIN-RELATED"/>
    <property type="match status" value="1"/>
</dbReference>
<keyword evidence="3" id="KW-1185">Reference proteome</keyword>
<reference evidence="2 3" key="1">
    <citation type="submission" date="2020-02" db="EMBL/GenBank/DDBJ databases">
        <title>Genome sequences of Thiorhodococcus mannitoliphagus and Thiorhodococcus minor, purple sulfur photosynthetic bacteria in the gammaproteobacterial family, Chromatiaceae.</title>
        <authorList>
            <person name="Aviles F.A."/>
            <person name="Meyer T.E."/>
            <person name="Kyndt J.A."/>
        </authorList>
    </citation>
    <scope>NUCLEOTIDE SEQUENCE [LARGE SCALE GENOMIC DNA]</scope>
    <source>
        <strain evidence="2 3">DSM 11518</strain>
    </source>
</reference>
<dbReference type="AlphaFoldDB" id="A0A6M0K1G7"/>
<dbReference type="RefSeq" id="WP_164454052.1">
    <property type="nucleotide sequence ID" value="NZ_JAAIJQ010000055.1"/>
</dbReference>
<evidence type="ECO:0000313" key="2">
    <source>
        <dbReference type="EMBL" id="NEV63590.1"/>
    </source>
</evidence>
<dbReference type="Pfam" id="PF01814">
    <property type="entry name" value="Hemerythrin"/>
    <property type="match status" value="1"/>
</dbReference>
<feature type="domain" description="Hemerythrin-like" evidence="1">
    <location>
        <begin position="6"/>
        <end position="138"/>
    </location>
</feature>
<organism evidence="2 3">
    <name type="scientific">Thiorhodococcus minor</name>
    <dbReference type="NCBI Taxonomy" id="57489"/>
    <lineage>
        <taxon>Bacteria</taxon>
        <taxon>Pseudomonadati</taxon>
        <taxon>Pseudomonadota</taxon>
        <taxon>Gammaproteobacteria</taxon>
        <taxon>Chromatiales</taxon>
        <taxon>Chromatiaceae</taxon>
        <taxon>Thiorhodococcus</taxon>
    </lineage>
</organism>
<dbReference type="Proteomes" id="UP000483379">
    <property type="component" value="Unassembled WGS sequence"/>
</dbReference>
<comment type="caution">
    <text evidence="2">The sequence shown here is derived from an EMBL/GenBank/DDBJ whole genome shotgun (WGS) entry which is preliminary data.</text>
</comment>
<gene>
    <name evidence="2" type="ORF">G3446_17120</name>
</gene>
<proteinExistence type="predicted"/>
<evidence type="ECO:0000313" key="3">
    <source>
        <dbReference type="Proteomes" id="UP000483379"/>
    </source>
</evidence>
<dbReference type="InterPro" id="IPR012312">
    <property type="entry name" value="Hemerythrin-like"/>
</dbReference>
<sequence length="183" mass="21161">MRQIMTRLAEDHARLTQVLNMLDGLLDRFHEGVEPDYELMNELLEYMDSYADIVHHPTEDLIFQRMLEKASERREVFEVLMRQHAGLSQVTKRFRESIEGILNEEVLLREDVEANGRELVATNRAHLLLEDTEAFPIAMQTLTDADWKEIADAAPASEDPVFGTPDPQRFKALYKELHAQSNP</sequence>
<accession>A0A6M0K1G7</accession>
<dbReference type="Gene3D" id="1.20.120.520">
    <property type="entry name" value="nmb1532 protein domain like"/>
    <property type="match status" value="1"/>
</dbReference>
<name>A0A6M0K1G7_9GAMM</name>
<dbReference type="PANTHER" id="PTHR39966:SF1">
    <property type="entry name" value="HEMERYTHRIN-LIKE DOMAIN-CONTAINING PROTEIN"/>
    <property type="match status" value="1"/>
</dbReference>
<evidence type="ECO:0000259" key="1">
    <source>
        <dbReference type="Pfam" id="PF01814"/>
    </source>
</evidence>
<protein>
    <submittedName>
        <fullName evidence="2">Hemerythrin domain-containing protein</fullName>
    </submittedName>
</protein>
<dbReference type="EMBL" id="JAAIJQ010000055">
    <property type="protein sequence ID" value="NEV63590.1"/>
    <property type="molecule type" value="Genomic_DNA"/>
</dbReference>
<dbReference type="GO" id="GO:0005886">
    <property type="term" value="C:plasma membrane"/>
    <property type="evidence" value="ECO:0007669"/>
    <property type="project" value="TreeGrafter"/>
</dbReference>